<evidence type="ECO:0000256" key="2">
    <source>
        <dbReference type="ARBA" id="ARBA00010617"/>
    </source>
</evidence>
<feature type="region of interest" description="Disordered" evidence="8">
    <location>
        <begin position="466"/>
        <end position="492"/>
    </location>
</feature>
<dbReference type="GO" id="GO:0008395">
    <property type="term" value="F:steroid hydroxylase activity"/>
    <property type="evidence" value="ECO:0007669"/>
    <property type="project" value="TreeGrafter"/>
</dbReference>
<name>F9F0V0_FUSOF</name>
<comment type="cofactor">
    <cofactor evidence="1 7">
        <name>heme</name>
        <dbReference type="ChEBI" id="CHEBI:30413"/>
    </cofactor>
</comment>
<feature type="transmembrane region" description="Helical" evidence="9">
    <location>
        <begin position="871"/>
        <end position="896"/>
    </location>
</feature>
<dbReference type="InterPro" id="IPR013149">
    <property type="entry name" value="ADH-like_C"/>
</dbReference>
<dbReference type="Gene3D" id="3.40.50.720">
    <property type="entry name" value="NAD(P)-binding Rossmann-like Domain"/>
    <property type="match status" value="1"/>
</dbReference>
<feature type="domain" description="Enoyl reductase (ER)" evidence="10">
    <location>
        <begin position="515"/>
        <end position="824"/>
    </location>
</feature>
<dbReference type="AlphaFoldDB" id="F9F0V0"/>
<evidence type="ECO:0000256" key="7">
    <source>
        <dbReference type="PIRSR" id="PIRSR602403-1"/>
    </source>
</evidence>
<evidence type="ECO:0000256" key="4">
    <source>
        <dbReference type="ARBA" id="ARBA00022723"/>
    </source>
</evidence>
<accession>F9F0V0</accession>
<dbReference type="SMART" id="SM00829">
    <property type="entry name" value="PKS_ER"/>
    <property type="match status" value="1"/>
</dbReference>
<dbReference type="Pfam" id="PF00107">
    <property type="entry name" value="ADH_zinc_N"/>
    <property type="match status" value="1"/>
</dbReference>
<dbReference type="OrthoDB" id="3366823at2759"/>
<dbReference type="Pfam" id="PF00067">
    <property type="entry name" value="p450"/>
    <property type="match status" value="1"/>
</dbReference>
<feature type="binding site" description="axial binding residue" evidence="7">
    <location>
        <position position="512"/>
    </location>
    <ligand>
        <name>heme</name>
        <dbReference type="ChEBI" id="CHEBI:30413"/>
    </ligand>
    <ligandPart>
        <name>Fe</name>
        <dbReference type="ChEBI" id="CHEBI:18248"/>
    </ligandPart>
</feature>
<dbReference type="SUPFAM" id="SSF51735">
    <property type="entry name" value="NAD(P)-binding Rossmann-fold domains"/>
    <property type="match status" value="1"/>
</dbReference>
<keyword evidence="3 7" id="KW-0349">Heme</keyword>
<keyword evidence="9" id="KW-1133">Transmembrane helix</keyword>
<sequence length="995" mass="110970">MNATETAAANPGSATEAISYFKVLSLIILPFIVTYVFTSFGNKGYQHGQSAREPPRVPYWIPYVGNTVGFAFDTERFLSSILSKFGKVPLRIFVGAEPMYFIPHGQPIIELFKASRHLTTKSLGVMTVRDAFGLPECDMPIYVDEDSEFGHVDPLKRFDFVQHRDLHALLTGGPLNSMTAKFVEVYSDIIEKDTRLNEDDWTEVDDLYEWLKNNLLRAAITALCGDKFLEISPNFLEDFWLFDYHLPSLFKRMPRWLVPKSYAARDKCVESMLRYHEYGNQLFDFTDEDGVIKKDWTSEFGTRLMSARQKMFQSVGMTPRGGAALDLGLMWAVNANAIPAGMWILLDILLDKDLKDRVMAEMQPSFIDKSLSFNIDKLCSGPLINSIYLETLRLRVASPVGRTSIIPNLKFGKWQFKKGVGMLSSSWVGGHDPDFWNTGHVQPGGVEEHPVESFWAERFLVYENDPASGPVRPTASAEKPAKRTSEDDHKARSTIDGTQGYWYPYGGGTKMCPGRFFAKQELIAAVAVALRAFDIELVDPEAASKDFHIIGFDGAGVIEQTGPDCQLFKVGDEVSWVGATTEQGSYAEYQLVSELACAKKPKNLDFVDTASYGLTFMTAYQSLYRRMEVKPEEQAGILIDVFNKINGGGGVGSAAIQLARRVLKLPVVVATASRPETIDFCKRMGATHDINHREDLVKQIEDLNLDVPIKYVYIIARTEQYTESVAKICTPFGKVCTIVQADVSLYGTEFMSKSLTFSWDWLGSAAYHNTGVEDYHEMLGTISRLMENGTLFSTVGTRLRLTLEGLKEAHKRVEGSTTVGKIALGVDEPGEDDEPRTSQDSTPLPRDVELGPADHQPESRIRGFQILFQKYFLSLCGWILAFVSTAVSIAALLPAFRGLLLSDKQFRLAEWSALKDYLDQCKEDSQAGNISEDCKAALAKSLPPPPGLFYSDNLELGSWGTSYRAGFVGLEVQSIKTLAFMVLPWSVLMVTGVFF</sequence>
<dbReference type="InterPro" id="IPR036396">
    <property type="entry name" value="Cyt_P450_sf"/>
</dbReference>
<dbReference type="GO" id="GO:0016705">
    <property type="term" value="F:oxidoreductase activity, acting on paired donors, with incorporation or reduction of molecular oxygen"/>
    <property type="evidence" value="ECO:0007669"/>
    <property type="project" value="InterPro"/>
</dbReference>
<evidence type="ECO:0000313" key="11">
    <source>
        <dbReference type="EMBL" id="EGU89457.1"/>
    </source>
</evidence>
<comment type="caution">
    <text evidence="11">The sequence shown here is derived from an EMBL/GenBank/DDBJ whole genome shotgun (WGS) entry which is preliminary data.</text>
</comment>
<dbReference type="InterPro" id="IPR002403">
    <property type="entry name" value="Cyt_P450_E_grp-IV"/>
</dbReference>
<evidence type="ECO:0000256" key="8">
    <source>
        <dbReference type="SAM" id="MobiDB-lite"/>
    </source>
</evidence>
<keyword evidence="6" id="KW-0503">Monooxygenase</keyword>
<dbReference type="InterPro" id="IPR001128">
    <property type="entry name" value="Cyt_P450"/>
</dbReference>
<keyword evidence="9" id="KW-0472">Membrane</keyword>
<feature type="region of interest" description="Disordered" evidence="8">
    <location>
        <begin position="823"/>
        <end position="856"/>
    </location>
</feature>
<evidence type="ECO:0000256" key="9">
    <source>
        <dbReference type="SAM" id="Phobius"/>
    </source>
</evidence>
<dbReference type="InterPro" id="IPR011032">
    <property type="entry name" value="GroES-like_sf"/>
</dbReference>
<dbReference type="PANTHER" id="PTHR24304:SF2">
    <property type="entry name" value="24-HYDROXYCHOLESTEROL 7-ALPHA-HYDROXYLASE"/>
    <property type="match status" value="1"/>
</dbReference>
<dbReference type="InterPro" id="IPR036291">
    <property type="entry name" value="NAD(P)-bd_dom_sf"/>
</dbReference>
<dbReference type="GO" id="GO:0020037">
    <property type="term" value="F:heme binding"/>
    <property type="evidence" value="ECO:0007669"/>
    <property type="project" value="InterPro"/>
</dbReference>
<dbReference type="SUPFAM" id="SSF50129">
    <property type="entry name" value="GroES-like"/>
    <property type="match status" value="1"/>
</dbReference>
<keyword evidence="6" id="KW-0560">Oxidoreductase</keyword>
<evidence type="ECO:0000256" key="5">
    <source>
        <dbReference type="ARBA" id="ARBA00023004"/>
    </source>
</evidence>
<keyword evidence="5 7" id="KW-0408">Iron</keyword>
<proteinExistence type="inferred from homology"/>
<keyword evidence="4 7" id="KW-0479">Metal-binding</keyword>
<reference evidence="11" key="1">
    <citation type="journal article" date="2012" name="Mol. Plant Microbe Interact.">
        <title>A highly conserved effector in Fusarium oxysporum is required for full virulence on Arabidopsis.</title>
        <authorList>
            <person name="Thatcher L.F."/>
            <person name="Gardiner D.M."/>
            <person name="Kazan K."/>
            <person name="Manners J."/>
        </authorList>
    </citation>
    <scope>NUCLEOTIDE SEQUENCE [LARGE SCALE GENOMIC DNA]</scope>
    <source>
        <strain evidence="11">Fo5176</strain>
    </source>
</reference>
<dbReference type="PANTHER" id="PTHR24304">
    <property type="entry name" value="CYTOCHROME P450 FAMILY 7"/>
    <property type="match status" value="1"/>
</dbReference>
<evidence type="ECO:0000256" key="3">
    <source>
        <dbReference type="ARBA" id="ARBA00022617"/>
    </source>
</evidence>
<evidence type="ECO:0000259" key="10">
    <source>
        <dbReference type="SMART" id="SM00829"/>
    </source>
</evidence>
<dbReference type="Gene3D" id="1.10.630.10">
    <property type="entry name" value="Cytochrome P450"/>
    <property type="match status" value="1"/>
</dbReference>
<dbReference type="PRINTS" id="PR00465">
    <property type="entry name" value="EP450IV"/>
</dbReference>
<dbReference type="InterPro" id="IPR020843">
    <property type="entry name" value="ER"/>
</dbReference>
<dbReference type="STRING" id="660025.F9F0V0"/>
<dbReference type="SUPFAM" id="SSF48264">
    <property type="entry name" value="Cytochrome P450"/>
    <property type="match status" value="1"/>
</dbReference>
<dbReference type="PaxDb" id="5507-FOXG_17188P0"/>
<protein>
    <recommendedName>
        <fullName evidence="10">Enoyl reductase (ER) domain-containing protein</fullName>
    </recommendedName>
</protein>
<evidence type="ECO:0000256" key="1">
    <source>
        <dbReference type="ARBA" id="ARBA00001971"/>
    </source>
</evidence>
<dbReference type="GO" id="GO:0005506">
    <property type="term" value="F:iron ion binding"/>
    <property type="evidence" value="ECO:0007669"/>
    <property type="project" value="InterPro"/>
</dbReference>
<dbReference type="EMBL" id="AFQF01000029">
    <property type="protein sequence ID" value="EGU89457.1"/>
    <property type="molecule type" value="Genomic_DNA"/>
</dbReference>
<dbReference type="CDD" id="cd11040">
    <property type="entry name" value="CYP7_CYP8-like"/>
    <property type="match status" value="1"/>
</dbReference>
<keyword evidence="9" id="KW-0812">Transmembrane</keyword>
<dbReference type="InterPro" id="IPR050529">
    <property type="entry name" value="CYP450_sterol_14alpha_dmase"/>
</dbReference>
<evidence type="ECO:0000256" key="6">
    <source>
        <dbReference type="ARBA" id="ARBA00023033"/>
    </source>
</evidence>
<feature type="compositionally biased region" description="Basic and acidic residues" evidence="8">
    <location>
        <begin position="479"/>
        <end position="492"/>
    </location>
</feature>
<organism evidence="11">
    <name type="scientific">Fusarium oxysporum (strain Fo5176)</name>
    <name type="common">Fusarium vascular wilt</name>
    <dbReference type="NCBI Taxonomy" id="660025"/>
    <lineage>
        <taxon>Eukaryota</taxon>
        <taxon>Fungi</taxon>
        <taxon>Dikarya</taxon>
        <taxon>Ascomycota</taxon>
        <taxon>Pezizomycotina</taxon>
        <taxon>Sordariomycetes</taxon>
        <taxon>Hypocreomycetidae</taxon>
        <taxon>Hypocreales</taxon>
        <taxon>Nectriaceae</taxon>
        <taxon>Fusarium</taxon>
        <taxon>Fusarium oxysporum species complex</taxon>
    </lineage>
</organism>
<gene>
    <name evidence="11" type="ORF">FOXB_00024</name>
</gene>
<feature type="transmembrane region" description="Helical" evidence="9">
    <location>
        <begin position="20"/>
        <end position="40"/>
    </location>
</feature>
<comment type="similarity">
    <text evidence="2">Belongs to the cytochrome P450 family.</text>
</comment>